<accession>A0A382T396</accession>
<feature type="non-terminal residue" evidence="3">
    <location>
        <position position="114"/>
    </location>
</feature>
<dbReference type="InterPro" id="IPR051685">
    <property type="entry name" value="Ycf3/AcsC/BcsC/TPR_MFPF"/>
</dbReference>
<sequence length="114" mass="12599">VTESQQQAAPQNPLQDEIAALVNLHQSGLMVKAEQTCRELLKTYPQSLFVMNVLGAALSAQGKLKESVQVFDKAIQIRPDSAEIYFNRGNALKAMGQLTKAVQSYERVIQLKPD</sequence>
<organism evidence="3">
    <name type="scientific">marine metagenome</name>
    <dbReference type="NCBI Taxonomy" id="408172"/>
    <lineage>
        <taxon>unclassified sequences</taxon>
        <taxon>metagenomes</taxon>
        <taxon>ecological metagenomes</taxon>
    </lineage>
</organism>
<dbReference type="PROSITE" id="PS50293">
    <property type="entry name" value="TPR_REGION"/>
    <property type="match status" value="1"/>
</dbReference>
<feature type="non-terminal residue" evidence="3">
    <location>
        <position position="1"/>
    </location>
</feature>
<dbReference type="EMBL" id="UINC01133607">
    <property type="protein sequence ID" value="SVD16634.1"/>
    <property type="molecule type" value="Genomic_DNA"/>
</dbReference>
<proteinExistence type="predicted"/>
<evidence type="ECO:0000313" key="3">
    <source>
        <dbReference type="EMBL" id="SVD16634.1"/>
    </source>
</evidence>
<dbReference type="PANTHER" id="PTHR44943:SF8">
    <property type="entry name" value="TPR REPEAT-CONTAINING PROTEIN MJ0263"/>
    <property type="match status" value="1"/>
</dbReference>
<gene>
    <name evidence="3" type="ORF">METZ01_LOCUS369488</name>
</gene>
<keyword evidence="2" id="KW-0802">TPR repeat</keyword>
<dbReference type="SMART" id="SM00028">
    <property type="entry name" value="TPR"/>
    <property type="match status" value="2"/>
</dbReference>
<reference evidence="3" key="1">
    <citation type="submission" date="2018-05" db="EMBL/GenBank/DDBJ databases">
        <authorList>
            <person name="Lanie J.A."/>
            <person name="Ng W.-L."/>
            <person name="Kazmierczak K.M."/>
            <person name="Andrzejewski T.M."/>
            <person name="Davidsen T.M."/>
            <person name="Wayne K.J."/>
            <person name="Tettelin H."/>
            <person name="Glass J.I."/>
            <person name="Rusch D."/>
            <person name="Podicherti R."/>
            <person name="Tsui H.-C.T."/>
            <person name="Winkler M.E."/>
        </authorList>
    </citation>
    <scope>NUCLEOTIDE SEQUENCE</scope>
</reference>
<dbReference type="InterPro" id="IPR011990">
    <property type="entry name" value="TPR-like_helical_dom_sf"/>
</dbReference>
<dbReference type="AlphaFoldDB" id="A0A382T396"/>
<evidence type="ECO:0000256" key="1">
    <source>
        <dbReference type="ARBA" id="ARBA00022737"/>
    </source>
</evidence>
<dbReference type="Pfam" id="PF13414">
    <property type="entry name" value="TPR_11"/>
    <property type="match status" value="1"/>
</dbReference>
<protein>
    <submittedName>
        <fullName evidence="3">Uncharacterized protein</fullName>
    </submittedName>
</protein>
<dbReference type="SUPFAM" id="SSF48452">
    <property type="entry name" value="TPR-like"/>
    <property type="match status" value="1"/>
</dbReference>
<dbReference type="Gene3D" id="1.25.40.10">
    <property type="entry name" value="Tetratricopeptide repeat domain"/>
    <property type="match status" value="1"/>
</dbReference>
<dbReference type="InterPro" id="IPR019734">
    <property type="entry name" value="TPR_rpt"/>
</dbReference>
<name>A0A382T396_9ZZZZ</name>
<evidence type="ECO:0000256" key="2">
    <source>
        <dbReference type="ARBA" id="ARBA00022803"/>
    </source>
</evidence>
<keyword evidence="1" id="KW-0677">Repeat</keyword>
<dbReference type="PROSITE" id="PS50005">
    <property type="entry name" value="TPR"/>
    <property type="match status" value="2"/>
</dbReference>
<dbReference type="PANTHER" id="PTHR44943">
    <property type="entry name" value="CELLULOSE SYNTHASE OPERON PROTEIN C"/>
    <property type="match status" value="1"/>
</dbReference>